<evidence type="ECO:0000313" key="2">
    <source>
        <dbReference type="EMBL" id="KAK9135119.1"/>
    </source>
</evidence>
<reference evidence="2 3" key="1">
    <citation type="submission" date="2024-01" db="EMBL/GenBank/DDBJ databases">
        <title>Genome assemblies of Stephania.</title>
        <authorList>
            <person name="Yang L."/>
        </authorList>
    </citation>
    <scope>NUCLEOTIDE SEQUENCE [LARGE SCALE GENOMIC DNA]</scope>
    <source>
        <strain evidence="2">YNDBR</strain>
        <tissue evidence="2">Leaf</tissue>
    </source>
</reference>
<organism evidence="2 3">
    <name type="scientific">Stephania yunnanensis</name>
    <dbReference type="NCBI Taxonomy" id="152371"/>
    <lineage>
        <taxon>Eukaryota</taxon>
        <taxon>Viridiplantae</taxon>
        <taxon>Streptophyta</taxon>
        <taxon>Embryophyta</taxon>
        <taxon>Tracheophyta</taxon>
        <taxon>Spermatophyta</taxon>
        <taxon>Magnoliopsida</taxon>
        <taxon>Ranunculales</taxon>
        <taxon>Menispermaceae</taxon>
        <taxon>Menispermoideae</taxon>
        <taxon>Cissampelideae</taxon>
        <taxon>Stephania</taxon>
    </lineage>
</organism>
<accession>A0AAP0JJL1</accession>
<dbReference type="Proteomes" id="UP001420932">
    <property type="component" value="Unassembled WGS sequence"/>
</dbReference>
<feature type="region of interest" description="Disordered" evidence="1">
    <location>
        <begin position="31"/>
        <end position="57"/>
    </location>
</feature>
<proteinExistence type="predicted"/>
<evidence type="ECO:0000313" key="3">
    <source>
        <dbReference type="Proteomes" id="UP001420932"/>
    </source>
</evidence>
<name>A0AAP0JJL1_9MAGN</name>
<sequence>MEMPSGPISQQCSSFLPTSFSLTTLTYTTDREVEKKKKHREGEEEEAGNERRDGGNVTINVDMCDQLAIKGSVDLDSGIDDGGIEMCYEEKDGQVPYTCSWAS</sequence>
<dbReference type="AlphaFoldDB" id="A0AAP0JJL1"/>
<evidence type="ECO:0000256" key="1">
    <source>
        <dbReference type="SAM" id="MobiDB-lite"/>
    </source>
</evidence>
<comment type="caution">
    <text evidence="2">The sequence shown here is derived from an EMBL/GenBank/DDBJ whole genome shotgun (WGS) entry which is preliminary data.</text>
</comment>
<protein>
    <submittedName>
        <fullName evidence="2">Uncharacterized protein</fullName>
    </submittedName>
</protein>
<keyword evidence="3" id="KW-1185">Reference proteome</keyword>
<dbReference type="EMBL" id="JBBNAF010000006">
    <property type="protein sequence ID" value="KAK9135119.1"/>
    <property type="molecule type" value="Genomic_DNA"/>
</dbReference>
<gene>
    <name evidence="2" type="ORF">Syun_014449</name>
</gene>